<dbReference type="AlphaFoldDB" id="X0PC47"/>
<dbReference type="InterPro" id="IPR036514">
    <property type="entry name" value="SGNH_hydro_sf"/>
</dbReference>
<dbReference type="SUPFAM" id="SSF52266">
    <property type="entry name" value="SGNH hydrolase"/>
    <property type="match status" value="1"/>
</dbReference>
<sequence>MMLKTGLRKKLMGLFLLAAGFLVVQFVGGKSAAAAKVDPNYRITTTKKINLRTKAVNFKNKTAIWNYPYRSNKRAKKTHWLKNYANRSLMVTKQVRLKKGLQYDYIQVANKPSVSGWVYSSYLKQMTMVSLGDSITKGWTGVSYATTPYPQIVANQLYVQDTNLGQNNGKVAGDTALDLTQNVTNTSFKNYDIATVAYGVNDYFHSSLDDVTQTLDEQIKAIKRQNPSLQLFGILPLDCYVTQFGSDQMSIAYDTVGYHDYTLGELCDAEAAVYQSNGVKYLDWRTDDAELVPSAIDTSIFGDGKLHPTQTTYNQIGTDIATFLKQNLK</sequence>
<dbReference type="STRING" id="1423743.FD41_GL002460"/>
<accession>X0PC47</accession>
<feature type="domain" description="GW" evidence="2">
    <location>
        <begin position="45"/>
        <end position="128"/>
    </location>
</feature>
<comment type="caution">
    <text evidence="3">The sequence shown here is derived from an EMBL/GenBank/DDBJ whole genome shotgun (WGS) entry which is preliminary data.</text>
</comment>
<gene>
    <name evidence="3" type="ORF">JCM14108_3065</name>
</gene>
<dbReference type="Gene3D" id="2.30.30.170">
    <property type="match status" value="1"/>
</dbReference>
<dbReference type="CDD" id="cd00229">
    <property type="entry name" value="SGNH_hydrolase"/>
    <property type="match status" value="1"/>
</dbReference>
<dbReference type="Pfam" id="PF13472">
    <property type="entry name" value="Lipase_GDSL_2"/>
    <property type="match status" value="1"/>
</dbReference>
<dbReference type="eggNOG" id="ENOG5030JEE">
    <property type="taxonomic scope" value="Bacteria"/>
</dbReference>
<dbReference type="EMBL" id="BAKI01000058">
    <property type="protein sequence ID" value="GAF37974.1"/>
    <property type="molecule type" value="Genomic_DNA"/>
</dbReference>
<proteinExistence type="predicted"/>
<dbReference type="RefSeq" id="WP_035181315.1">
    <property type="nucleotide sequence ID" value="NZ_AZFY01000002.1"/>
</dbReference>
<reference evidence="3" key="1">
    <citation type="journal article" date="2014" name="Genome Announc.">
        <title>Draft Genome Sequences of Two Lactobacillus Strains, L. farraginis JCM 14108T and L. composti JCM 14202T, Isolated from Compost of Distilled Shochu Residue.</title>
        <authorList>
            <person name="Yuki M."/>
            <person name="Oshima K."/>
            <person name="Suda W."/>
            <person name="Kitahara M."/>
            <person name="Kitamura K."/>
            <person name="Iida T."/>
            <person name="Hattori M."/>
            <person name="Ohkuma M."/>
        </authorList>
    </citation>
    <scope>NUCLEOTIDE SEQUENCE [LARGE SCALE GENOMIC DNA]</scope>
    <source>
        <strain evidence="3">JCM 14108</strain>
    </source>
</reference>
<dbReference type="Gene3D" id="3.40.50.1110">
    <property type="entry name" value="SGNH hydrolase"/>
    <property type="match status" value="1"/>
</dbReference>
<dbReference type="InterPro" id="IPR013830">
    <property type="entry name" value="SGNH_hydro"/>
</dbReference>
<organism evidence="3 4">
    <name type="scientific">Lentilactobacillus farraginis DSM 18382 = JCM 14108</name>
    <dbReference type="NCBI Taxonomy" id="1423743"/>
    <lineage>
        <taxon>Bacteria</taxon>
        <taxon>Bacillati</taxon>
        <taxon>Bacillota</taxon>
        <taxon>Bacilli</taxon>
        <taxon>Lactobacillales</taxon>
        <taxon>Lactobacillaceae</taxon>
        <taxon>Lentilactobacillus</taxon>
    </lineage>
</organism>
<evidence type="ECO:0000313" key="4">
    <source>
        <dbReference type="Proteomes" id="UP000019488"/>
    </source>
</evidence>
<dbReference type="InterPro" id="IPR038200">
    <property type="entry name" value="GW_dom_sf"/>
</dbReference>
<dbReference type="PROSITE" id="PS51780">
    <property type="entry name" value="GW"/>
    <property type="match status" value="1"/>
</dbReference>
<dbReference type="InterPro" id="IPR025987">
    <property type="entry name" value="GW_dom"/>
</dbReference>
<name>X0PC47_9LACO</name>
<evidence type="ECO:0000313" key="3">
    <source>
        <dbReference type="EMBL" id="GAF37974.1"/>
    </source>
</evidence>
<dbReference type="Proteomes" id="UP000019488">
    <property type="component" value="Unassembled WGS sequence"/>
</dbReference>
<evidence type="ECO:0000259" key="2">
    <source>
        <dbReference type="PROSITE" id="PS51780"/>
    </source>
</evidence>
<dbReference type="Pfam" id="PF13457">
    <property type="entry name" value="GW"/>
    <property type="match status" value="1"/>
</dbReference>
<dbReference type="OrthoDB" id="2289929at2"/>
<protein>
    <recommendedName>
        <fullName evidence="2">GW domain-containing protein</fullName>
    </recommendedName>
</protein>
<evidence type="ECO:0000256" key="1">
    <source>
        <dbReference type="ARBA" id="ARBA00022729"/>
    </source>
</evidence>
<keyword evidence="1" id="KW-0732">Signal</keyword>
<dbReference type="SUPFAM" id="SSF82057">
    <property type="entry name" value="Prokaryotic SH3-related domain"/>
    <property type="match status" value="1"/>
</dbReference>